<proteinExistence type="predicted"/>
<dbReference type="STRING" id="1798705.A2563_00235"/>
<evidence type="ECO:0000256" key="1">
    <source>
        <dbReference type="SAM" id="Phobius"/>
    </source>
</evidence>
<dbReference type="AlphaFoldDB" id="A0A1F6PAA9"/>
<keyword evidence="1" id="KW-0472">Membrane</keyword>
<accession>A0A1F6PAA9</accession>
<dbReference type="Proteomes" id="UP000176634">
    <property type="component" value="Unassembled WGS sequence"/>
</dbReference>
<dbReference type="EMBL" id="MFRA01000002">
    <property type="protein sequence ID" value="OGH93102.1"/>
    <property type="molecule type" value="Genomic_DNA"/>
</dbReference>
<sequence length="168" mass="19406">MSVNLSREDANTGEVVFSWSVTEYNQHERSSRWYLVMGLIGAALLLFSIISGNYLFALIVVLFGIILFLQDTQAPLEVFFAITEAGIVVGDSYYPFKEVTKYWIVYNPPEVKNIYFVTNNLLKHRLQVPLLDIDPLPVRDYLNQFILEDVDQEEEPLSDRLGRVFKLH</sequence>
<feature type="transmembrane region" description="Helical" evidence="1">
    <location>
        <begin position="33"/>
        <end position="66"/>
    </location>
</feature>
<evidence type="ECO:0000313" key="3">
    <source>
        <dbReference type="Proteomes" id="UP000176634"/>
    </source>
</evidence>
<evidence type="ECO:0000313" key="2">
    <source>
        <dbReference type="EMBL" id="OGH93102.1"/>
    </source>
</evidence>
<reference evidence="2 3" key="1">
    <citation type="journal article" date="2016" name="Nat. Commun.">
        <title>Thousands of microbial genomes shed light on interconnected biogeochemical processes in an aquifer system.</title>
        <authorList>
            <person name="Anantharaman K."/>
            <person name="Brown C.T."/>
            <person name="Hug L.A."/>
            <person name="Sharon I."/>
            <person name="Castelle C.J."/>
            <person name="Probst A.J."/>
            <person name="Thomas B.C."/>
            <person name="Singh A."/>
            <person name="Wilkins M.J."/>
            <person name="Karaoz U."/>
            <person name="Brodie E.L."/>
            <person name="Williams K.H."/>
            <person name="Hubbard S.S."/>
            <person name="Banfield J.F."/>
        </authorList>
    </citation>
    <scope>NUCLEOTIDE SEQUENCE [LARGE SCALE GENOMIC DNA]</scope>
</reference>
<keyword evidence="1" id="KW-0812">Transmembrane</keyword>
<comment type="caution">
    <text evidence="2">The sequence shown here is derived from an EMBL/GenBank/DDBJ whole genome shotgun (WGS) entry which is preliminary data.</text>
</comment>
<organism evidence="2 3">
    <name type="scientific">Candidatus Magasanikbacteria bacterium RIFOXYD1_FULL_40_23</name>
    <dbReference type="NCBI Taxonomy" id="1798705"/>
    <lineage>
        <taxon>Bacteria</taxon>
        <taxon>Candidatus Magasanikiibacteriota</taxon>
    </lineage>
</organism>
<name>A0A1F6PAA9_9BACT</name>
<gene>
    <name evidence="2" type="ORF">A2563_00235</name>
</gene>
<protein>
    <recommendedName>
        <fullName evidence="4">DUF5673 domain-containing protein</fullName>
    </recommendedName>
</protein>
<keyword evidence="1" id="KW-1133">Transmembrane helix</keyword>
<evidence type="ECO:0008006" key="4">
    <source>
        <dbReference type="Google" id="ProtNLM"/>
    </source>
</evidence>